<accession>A0A545UP71</accession>
<dbReference type="CDD" id="cd02440">
    <property type="entry name" value="AdoMet_MTases"/>
    <property type="match status" value="1"/>
</dbReference>
<dbReference type="OrthoDB" id="8300214at2759"/>
<organism evidence="1 2">
    <name type="scientific">Cordyceps javanica</name>
    <dbReference type="NCBI Taxonomy" id="43265"/>
    <lineage>
        <taxon>Eukaryota</taxon>
        <taxon>Fungi</taxon>
        <taxon>Dikarya</taxon>
        <taxon>Ascomycota</taxon>
        <taxon>Pezizomycotina</taxon>
        <taxon>Sordariomycetes</taxon>
        <taxon>Hypocreomycetidae</taxon>
        <taxon>Hypocreales</taxon>
        <taxon>Cordycipitaceae</taxon>
        <taxon>Cordyceps</taxon>
    </lineage>
</organism>
<dbReference type="InterPro" id="IPR029063">
    <property type="entry name" value="SAM-dependent_MTases_sf"/>
</dbReference>
<reference evidence="1 2" key="1">
    <citation type="journal article" date="2019" name="Appl. Microbiol. Biotechnol.">
        <title>Genome sequence of Isaria javanica and comparative genome analysis insights into family S53 peptidase evolution in fungal entomopathogens.</title>
        <authorList>
            <person name="Lin R."/>
            <person name="Zhang X."/>
            <person name="Xin B."/>
            <person name="Zou M."/>
            <person name="Gao Y."/>
            <person name="Qin F."/>
            <person name="Hu Q."/>
            <person name="Xie B."/>
            <person name="Cheng X."/>
        </authorList>
    </citation>
    <scope>NUCLEOTIDE SEQUENCE [LARGE SCALE GENOMIC DNA]</scope>
    <source>
        <strain evidence="1 2">IJ1G</strain>
    </source>
</reference>
<dbReference type="AlphaFoldDB" id="A0A545UP71"/>
<evidence type="ECO:0000313" key="2">
    <source>
        <dbReference type="Proteomes" id="UP000315783"/>
    </source>
</evidence>
<sequence length="239" mass="26789">MDTLPADVRYSHLRWNCPLSTSSADDLIQKLQLSAESTLVDIGCGWGELLLQAAKYSGAAAVGVDTDADLLARCKVAAQKKDMEVELVNMPGRDWKEVRDRAICIGSSHAFGGTREMLEGLAAVVPCGRVLVGDMCWEEEDKELSQECRAMFGDDVVRLSRFVALCRETGWELMHLETATRRDWDTFECGHRAGPREWLLNNANDERASDVEEGLAKREDDYFRIYRGHLGFVFAILAR</sequence>
<dbReference type="SUPFAM" id="SSF53335">
    <property type="entry name" value="S-adenosyl-L-methionine-dependent methyltransferases"/>
    <property type="match status" value="1"/>
</dbReference>
<proteinExistence type="predicted"/>
<gene>
    <name evidence="1" type="ORF">IF1G_10141</name>
</gene>
<protein>
    <submittedName>
        <fullName evidence="1">SAM-dependent methyltransferase</fullName>
    </submittedName>
</protein>
<dbReference type="Pfam" id="PF02353">
    <property type="entry name" value="CMAS"/>
    <property type="match status" value="1"/>
</dbReference>
<dbReference type="Proteomes" id="UP000315783">
    <property type="component" value="Unassembled WGS sequence"/>
</dbReference>
<dbReference type="GO" id="GO:0008168">
    <property type="term" value="F:methyltransferase activity"/>
    <property type="evidence" value="ECO:0007669"/>
    <property type="project" value="UniProtKB-KW"/>
</dbReference>
<evidence type="ECO:0000313" key="1">
    <source>
        <dbReference type="EMBL" id="TQV91260.1"/>
    </source>
</evidence>
<keyword evidence="1" id="KW-0808">Transferase</keyword>
<comment type="caution">
    <text evidence="1">The sequence shown here is derived from an EMBL/GenBank/DDBJ whole genome shotgun (WGS) entry which is preliminary data.</text>
</comment>
<dbReference type="GO" id="GO:0032259">
    <property type="term" value="P:methylation"/>
    <property type="evidence" value="ECO:0007669"/>
    <property type="project" value="UniProtKB-KW"/>
</dbReference>
<keyword evidence="2" id="KW-1185">Reference proteome</keyword>
<name>A0A545UP71_9HYPO</name>
<dbReference type="Gene3D" id="3.40.50.150">
    <property type="entry name" value="Vaccinia Virus protein VP39"/>
    <property type="match status" value="1"/>
</dbReference>
<dbReference type="EMBL" id="SPUK01000020">
    <property type="protein sequence ID" value="TQV91260.1"/>
    <property type="molecule type" value="Genomic_DNA"/>
</dbReference>
<keyword evidence="1" id="KW-0489">Methyltransferase</keyword>